<dbReference type="EMBL" id="JAAGLU010000261">
    <property type="protein sequence ID" value="NEC92858.1"/>
    <property type="molecule type" value="Genomic_DNA"/>
</dbReference>
<gene>
    <name evidence="1" type="ORF">G3I71_45615</name>
</gene>
<feature type="non-terminal residue" evidence="1">
    <location>
        <position position="62"/>
    </location>
</feature>
<sequence>MGQQRTDARTAIEQGRTALGIELGSTRIKAVLVGEDHVPLASGGHAWENQYVDRTWTYSLDA</sequence>
<dbReference type="AlphaFoldDB" id="A0A6B3C820"/>
<name>A0A6B3C820_9ACTN</name>
<comment type="caution">
    <text evidence="1">The sequence shown here is derived from an EMBL/GenBank/DDBJ whole genome shotgun (WGS) entry which is preliminary data.</text>
</comment>
<accession>A0A6B3C820</accession>
<proteinExistence type="predicted"/>
<protein>
    <submittedName>
        <fullName evidence="1">ATPase</fullName>
    </submittedName>
</protein>
<organism evidence="1">
    <name type="scientific">Streptomyces sp. SID12501</name>
    <dbReference type="NCBI Taxonomy" id="2706042"/>
    <lineage>
        <taxon>Bacteria</taxon>
        <taxon>Bacillati</taxon>
        <taxon>Actinomycetota</taxon>
        <taxon>Actinomycetes</taxon>
        <taxon>Kitasatosporales</taxon>
        <taxon>Streptomycetaceae</taxon>
        <taxon>Streptomyces</taxon>
    </lineage>
</organism>
<reference evidence="1" key="1">
    <citation type="submission" date="2020-01" db="EMBL/GenBank/DDBJ databases">
        <title>Insect and environment-associated Actinomycetes.</title>
        <authorList>
            <person name="Currrie C."/>
            <person name="Chevrette M."/>
            <person name="Carlson C."/>
            <person name="Stubbendieck R."/>
            <person name="Wendt-Pienkowski E."/>
        </authorList>
    </citation>
    <scope>NUCLEOTIDE SEQUENCE</scope>
    <source>
        <strain evidence="1">SID12501</strain>
    </source>
</reference>
<evidence type="ECO:0000313" key="1">
    <source>
        <dbReference type="EMBL" id="NEC92858.1"/>
    </source>
</evidence>